<sequence length="61" mass="6826">MLRCKKAGFGNRIGMNGFITDETIGGFYVRSGLIGLWHRFPRMSCQSCREFNQAVNAPAIT</sequence>
<comment type="caution">
    <text evidence="1">The sequence shown here is derived from an EMBL/GenBank/DDBJ whole genome shotgun (WGS) entry which is preliminary data.</text>
</comment>
<gene>
    <name evidence="1" type="ORF">VMB_00010</name>
</gene>
<dbReference type="Proteomes" id="UP000004827">
    <property type="component" value="Unassembled WGS sequence"/>
</dbReference>
<organism evidence="1 2">
    <name type="scientific">Vibrio mimicus VM603</name>
    <dbReference type="NCBI Taxonomy" id="671074"/>
    <lineage>
        <taxon>Bacteria</taxon>
        <taxon>Pseudomonadati</taxon>
        <taxon>Pseudomonadota</taxon>
        <taxon>Gammaproteobacteria</taxon>
        <taxon>Vibrionales</taxon>
        <taxon>Vibrionaceae</taxon>
        <taxon>Vibrio</taxon>
    </lineage>
</organism>
<evidence type="ECO:0000313" key="1">
    <source>
        <dbReference type="EMBL" id="EEW08767.1"/>
    </source>
</evidence>
<dbReference type="AlphaFoldDB" id="D2Y904"/>
<reference evidence="1 2" key="1">
    <citation type="journal article" date="2009" name="BMC Evol. Biol.">
        <title>Genomic taxonomy of Vibrios.</title>
        <authorList>
            <person name="Thompson C.C."/>
            <person name="Vicente A.C."/>
            <person name="Souza R.C."/>
            <person name="Vasconcelos A.T."/>
            <person name="Vesth T."/>
            <person name="Alves N.Jr."/>
            <person name="Ussery D.W."/>
            <person name="Iida T."/>
            <person name="Thompson F.L."/>
        </authorList>
    </citation>
    <scope>NUCLEOTIDE SEQUENCE [LARGE SCALE GENOMIC DNA]</scope>
    <source>
        <strain evidence="1 2">VM603</strain>
    </source>
</reference>
<evidence type="ECO:0000313" key="2">
    <source>
        <dbReference type="Proteomes" id="UP000004827"/>
    </source>
</evidence>
<accession>D2Y904</accession>
<name>D2Y904_VIBMI</name>
<proteinExistence type="predicted"/>
<protein>
    <submittedName>
        <fullName evidence="1">Uncharacterized protein</fullName>
    </submittedName>
</protein>
<dbReference type="EMBL" id="ACYU01000001">
    <property type="protein sequence ID" value="EEW08767.1"/>
    <property type="molecule type" value="Genomic_DNA"/>
</dbReference>